<dbReference type="EMBL" id="BQNJ01000002">
    <property type="protein sequence ID" value="GKH04591.1"/>
    <property type="molecule type" value="Genomic_DNA"/>
</dbReference>
<evidence type="ECO:0000256" key="1">
    <source>
        <dbReference type="SAM" id="MobiDB-lite"/>
    </source>
</evidence>
<name>A0AA37JN00_9FIRM</name>
<proteinExistence type="predicted"/>
<organism evidence="2 3">
    <name type="scientific">Hungatella hathewayi</name>
    <dbReference type="NCBI Taxonomy" id="154046"/>
    <lineage>
        <taxon>Bacteria</taxon>
        <taxon>Bacillati</taxon>
        <taxon>Bacillota</taxon>
        <taxon>Clostridia</taxon>
        <taxon>Lachnospirales</taxon>
        <taxon>Lachnospiraceae</taxon>
        <taxon>Hungatella</taxon>
    </lineage>
</organism>
<sequence>MAGRGKLMAVLLAVITVLALGGCFKKSMSPGAGAAETTAANATEAVREEAAPLHTETEKEDETAPAAEENEERAADGPGADAEDAAESGAGVQDIEAFAERIQEAVADRDMETLADLSAFPLNLETADGEKMTFEDRDEFLKQNPDLIFGDDLMVAIAGVDTATLEANADGVTMGEENPHIRYKKTEDGTFGITDIRE</sequence>
<gene>
    <name evidence="2" type="ORF">CE91St55_65720</name>
</gene>
<protein>
    <submittedName>
        <fullName evidence="2">Uncharacterized protein</fullName>
    </submittedName>
</protein>
<feature type="compositionally biased region" description="Acidic residues" evidence="1">
    <location>
        <begin position="58"/>
        <end position="71"/>
    </location>
</feature>
<feature type="compositionally biased region" description="Basic and acidic residues" evidence="1">
    <location>
        <begin position="45"/>
        <end position="57"/>
    </location>
</feature>
<evidence type="ECO:0000313" key="3">
    <source>
        <dbReference type="Proteomes" id="UP001055091"/>
    </source>
</evidence>
<feature type="compositionally biased region" description="Low complexity" evidence="1">
    <location>
        <begin position="32"/>
        <end position="44"/>
    </location>
</feature>
<comment type="caution">
    <text evidence="2">The sequence shown here is derived from an EMBL/GenBank/DDBJ whole genome shotgun (WGS) entry which is preliminary data.</text>
</comment>
<evidence type="ECO:0000313" key="2">
    <source>
        <dbReference type="EMBL" id="GKH04591.1"/>
    </source>
</evidence>
<dbReference type="PROSITE" id="PS51257">
    <property type="entry name" value="PROKAR_LIPOPROTEIN"/>
    <property type="match status" value="1"/>
</dbReference>
<dbReference type="RefSeq" id="WP_118042096.1">
    <property type="nucleotide sequence ID" value="NZ_BQNJ01000002.1"/>
</dbReference>
<feature type="region of interest" description="Disordered" evidence="1">
    <location>
        <begin position="29"/>
        <end position="90"/>
    </location>
</feature>
<reference evidence="2" key="1">
    <citation type="submission" date="2022-01" db="EMBL/GenBank/DDBJ databases">
        <title>Novel bile acid biosynthetic pathways are enriched in the microbiome of centenarians.</title>
        <authorList>
            <person name="Sato Y."/>
            <person name="Atarashi K."/>
            <person name="Plichta R.D."/>
            <person name="Arai Y."/>
            <person name="Sasajima S."/>
            <person name="Kearney M.S."/>
            <person name="Suda W."/>
            <person name="Takeshita K."/>
            <person name="Sasaki T."/>
            <person name="Okamoto S."/>
            <person name="Skelly N.A."/>
            <person name="Okamura Y."/>
            <person name="Vlamakis H."/>
            <person name="Li Y."/>
            <person name="Tanoue T."/>
            <person name="Takei H."/>
            <person name="Nittono H."/>
            <person name="Narushima S."/>
            <person name="Irie J."/>
            <person name="Itoh H."/>
            <person name="Moriya K."/>
            <person name="Sugiura Y."/>
            <person name="Suematsu M."/>
            <person name="Moritoki N."/>
            <person name="Shibata S."/>
            <person name="Littman R.D."/>
            <person name="Fischbach A.M."/>
            <person name="Uwamino Y."/>
            <person name="Inoue T."/>
            <person name="Honda A."/>
            <person name="Hattori M."/>
            <person name="Murai T."/>
            <person name="Xavier J.R."/>
            <person name="Hirose N."/>
            <person name="Honda K."/>
        </authorList>
    </citation>
    <scope>NUCLEOTIDE SEQUENCE</scope>
    <source>
        <strain evidence="2">CE91-St55</strain>
    </source>
</reference>
<accession>A0AA37JN00</accession>
<dbReference type="AlphaFoldDB" id="A0AA37JN00"/>
<dbReference type="Proteomes" id="UP001055091">
    <property type="component" value="Unassembled WGS sequence"/>
</dbReference>